<evidence type="ECO:0000313" key="2">
    <source>
        <dbReference type="Proteomes" id="UP001396334"/>
    </source>
</evidence>
<protein>
    <submittedName>
        <fullName evidence="1">Uncharacterized protein</fullName>
    </submittedName>
</protein>
<sequence>MQELLSGFFSTLSCNNQDRLDTPIPCGAFMQPDATIWDVDFPSTNVDDVQTTLAVPISTNQPDCLLWEGTISTTDDVQTTLAVPISTTQLDRLL</sequence>
<evidence type="ECO:0000313" key="1">
    <source>
        <dbReference type="EMBL" id="KAK9008916.1"/>
    </source>
</evidence>
<name>A0ABR2R836_9ROSI</name>
<organism evidence="1 2">
    <name type="scientific">Hibiscus sabdariffa</name>
    <name type="common">roselle</name>
    <dbReference type="NCBI Taxonomy" id="183260"/>
    <lineage>
        <taxon>Eukaryota</taxon>
        <taxon>Viridiplantae</taxon>
        <taxon>Streptophyta</taxon>
        <taxon>Embryophyta</taxon>
        <taxon>Tracheophyta</taxon>
        <taxon>Spermatophyta</taxon>
        <taxon>Magnoliopsida</taxon>
        <taxon>eudicotyledons</taxon>
        <taxon>Gunneridae</taxon>
        <taxon>Pentapetalae</taxon>
        <taxon>rosids</taxon>
        <taxon>malvids</taxon>
        <taxon>Malvales</taxon>
        <taxon>Malvaceae</taxon>
        <taxon>Malvoideae</taxon>
        <taxon>Hibiscus</taxon>
    </lineage>
</organism>
<dbReference type="EMBL" id="JBBPBN010000025">
    <property type="protein sequence ID" value="KAK9008916.1"/>
    <property type="molecule type" value="Genomic_DNA"/>
</dbReference>
<dbReference type="Proteomes" id="UP001396334">
    <property type="component" value="Unassembled WGS sequence"/>
</dbReference>
<keyword evidence="2" id="KW-1185">Reference proteome</keyword>
<gene>
    <name evidence="1" type="ORF">V6N11_080392</name>
</gene>
<reference evidence="1 2" key="1">
    <citation type="journal article" date="2024" name="G3 (Bethesda)">
        <title>Genome assembly of Hibiscus sabdariffa L. provides insights into metabolisms of medicinal natural products.</title>
        <authorList>
            <person name="Kim T."/>
        </authorList>
    </citation>
    <scope>NUCLEOTIDE SEQUENCE [LARGE SCALE GENOMIC DNA]</scope>
    <source>
        <strain evidence="1">TK-2024</strain>
        <tissue evidence="1">Old leaves</tissue>
    </source>
</reference>
<accession>A0ABR2R836</accession>
<comment type="caution">
    <text evidence="1">The sequence shown here is derived from an EMBL/GenBank/DDBJ whole genome shotgun (WGS) entry which is preliminary data.</text>
</comment>
<proteinExistence type="predicted"/>